<feature type="region of interest" description="Disordered" evidence="3">
    <location>
        <begin position="44"/>
        <end position="64"/>
    </location>
</feature>
<keyword evidence="6" id="KW-1185">Reference proteome</keyword>
<feature type="compositionally biased region" description="Polar residues" evidence="3">
    <location>
        <begin position="367"/>
        <end position="376"/>
    </location>
</feature>
<feature type="region of interest" description="Disordered" evidence="3">
    <location>
        <begin position="244"/>
        <end position="314"/>
    </location>
</feature>
<evidence type="ECO:0000313" key="6">
    <source>
        <dbReference type="Proteomes" id="UP000001357"/>
    </source>
</evidence>
<sequence>MDQPVRESPPADGRREAQLRVRRLMKSISDSQLETVAAASASQEAASSTATVGASGMASEDGTERPWNMQQFHRRVDSYNLNTWFAKPIRLSPLECARFGWINTGPDTLTCVSCKASFVVKFDASLDADQRSALAESYFEKLSTEHLVSCPWKGNATPQSLAMPALGVAAVERAAFLERCVAASGWRMFMLARCDWRRRNSLRLTMFAPASDRVNLIDRRLGQLPELKGALTVRTQLKRLQTRLEQTSEDERTASGSVSLVEPSTPTPTRVSSTQRTPGSDAHVAVRWASPATSGPSSRLHTPTQRTPGAVTESPEVIRRAQAAQAIDTSKPRCRLIRPAYVPTPCTAPASGTAAGSSKGAVSSPGLANSTSTSQLGPFDPLREHRAYCPFSNAERVHRLFNLLLADEGDQRSGANGKLQGLLRALLRRWSRARCSVIAIMGARARRRRWNRRAHSPSASSDGSAHELRDSRAMRKASTVSRSSEQQLQLASVINSLWQDLIDCIDVITEHPDPWLMTGRLFLVGCHSARHLPAVPRLAMVTANVDDPLDQATIEGYNRVFPACFKVELNPDEGHYVQINETVLQGLLGPIMLQLFLFANLLGLVYLPFVILATVVVLALEYEQECTVGELRITTVLIIKIDERDYSNLPITRYAFDAYFDKGRPQRTQEAVQSLERQLRDEAKENSVKHYLYLQEMLDRALFQAAEADLDSELLEMDDDAELDQELEEIVTGRDTLPRAARNGPRSTQLRRRLTAEARRKPNAVRRFHAGSLQKTVTFSRSVSEAVEARSPPLEPNARVTAQASAPSSRTHDRMFELIGISQHLLMYFRSEFNDFIHEINELTEQHHMIQALERVPRALAITRDYITQLELQRSLIAGQIQAFQLNHFTPAEIALFQHRDEVYETELEEALSVRQELLVLDSKPKANKGSVASPSEQGDTPIPVSPHPGSALRPPSTLMRPDSYDSVFEPDSVAEASTQTPSPERRPASFVMPAKPDPAKPQHRPVSARPMLCRRHLSAARQVSEEQARALEAHETRDRWRASRLHRESHALYDDDEGDRVTTVPRTVRGNDFVLDLASLDTLDDSEPNSGRAAYV</sequence>
<dbReference type="EMBL" id="CH991554">
    <property type="protein sequence ID" value="EDQ88656.1"/>
    <property type="molecule type" value="Genomic_DNA"/>
</dbReference>
<organism evidence="5 6">
    <name type="scientific">Monosiga brevicollis</name>
    <name type="common">Choanoflagellate</name>
    <dbReference type="NCBI Taxonomy" id="81824"/>
    <lineage>
        <taxon>Eukaryota</taxon>
        <taxon>Choanoflagellata</taxon>
        <taxon>Craspedida</taxon>
        <taxon>Salpingoecidae</taxon>
        <taxon>Monosiga</taxon>
    </lineage>
</organism>
<feature type="compositionally biased region" description="Basic and acidic residues" evidence="3">
    <location>
        <begin position="464"/>
        <end position="473"/>
    </location>
</feature>
<dbReference type="KEGG" id="mbr:MONBRDRAFT_9073"/>
<dbReference type="GeneID" id="5891866"/>
<proteinExistence type="predicted"/>
<dbReference type="AlphaFoldDB" id="A9V203"/>
<feature type="compositionally biased region" description="Low complexity" evidence="3">
    <location>
        <begin position="44"/>
        <end position="59"/>
    </location>
</feature>
<keyword evidence="2" id="KW-0539">Nucleus</keyword>
<dbReference type="Proteomes" id="UP000001357">
    <property type="component" value="Unassembled WGS sequence"/>
</dbReference>
<dbReference type="RefSeq" id="XP_001746760.1">
    <property type="nucleotide sequence ID" value="XM_001746708.1"/>
</dbReference>
<feature type="compositionally biased region" description="Low complexity" evidence="3">
    <location>
        <begin position="345"/>
        <end position="366"/>
    </location>
</feature>
<evidence type="ECO:0000256" key="3">
    <source>
        <dbReference type="SAM" id="MobiDB-lite"/>
    </source>
</evidence>
<dbReference type="STRING" id="81824.A9V203"/>
<feature type="region of interest" description="Disordered" evidence="3">
    <location>
        <begin position="788"/>
        <end position="807"/>
    </location>
</feature>
<reference evidence="5 6" key="1">
    <citation type="journal article" date="2008" name="Nature">
        <title>The genome of the choanoflagellate Monosiga brevicollis and the origin of metazoans.</title>
        <authorList>
            <consortium name="JGI Sequencing"/>
            <person name="King N."/>
            <person name="Westbrook M.J."/>
            <person name="Young S.L."/>
            <person name="Kuo A."/>
            <person name="Abedin M."/>
            <person name="Chapman J."/>
            <person name="Fairclough S."/>
            <person name="Hellsten U."/>
            <person name="Isogai Y."/>
            <person name="Letunic I."/>
            <person name="Marr M."/>
            <person name="Pincus D."/>
            <person name="Putnam N."/>
            <person name="Rokas A."/>
            <person name="Wright K.J."/>
            <person name="Zuzow R."/>
            <person name="Dirks W."/>
            <person name="Good M."/>
            <person name="Goodstein D."/>
            <person name="Lemons D."/>
            <person name="Li W."/>
            <person name="Lyons J.B."/>
            <person name="Morris A."/>
            <person name="Nichols S."/>
            <person name="Richter D.J."/>
            <person name="Salamov A."/>
            <person name="Bork P."/>
            <person name="Lim W.A."/>
            <person name="Manning G."/>
            <person name="Miller W.T."/>
            <person name="McGinnis W."/>
            <person name="Shapiro H."/>
            <person name="Tjian R."/>
            <person name="Grigoriev I.V."/>
            <person name="Rokhsar D."/>
        </authorList>
    </citation>
    <scope>NUCLEOTIDE SEQUENCE [LARGE SCALE GENOMIC DNA]</scope>
    <source>
        <strain evidence="6">MX1 / ATCC 50154</strain>
    </source>
</reference>
<feature type="domain" description="C3HC-type" evidence="4">
    <location>
        <begin position="66"/>
        <end position="179"/>
    </location>
</feature>
<dbReference type="eggNOG" id="KOG4765">
    <property type="taxonomic scope" value="Eukaryota"/>
</dbReference>
<comment type="subcellular location">
    <subcellularLocation>
        <location evidence="1">Nucleus</location>
    </subcellularLocation>
</comment>
<dbReference type="InterPro" id="IPR012935">
    <property type="entry name" value="NuBaID_N"/>
</dbReference>
<feature type="region of interest" description="Disordered" evidence="3">
    <location>
        <begin position="345"/>
        <end position="378"/>
    </location>
</feature>
<dbReference type="GO" id="GO:0008270">
    <property type="term" value="F:zinc ion binding"/>
    <property type="evidence" value="ECO:0007669"/>
    <property type="project" value="InterPro"/>
</dbReference>
<dbReference type="GO" id="GO:0005634">
    <property type="term" value="C:nucleus"/>
    <property type="evidence" value="ECO:0000318"/>
    <property type="project" value="GO_Central"/>
</dbReference>
<feature type="compositionally biased region" description="Low complexity" evidence="3">
    <location>
        <begin position="263"/>
        <end position="278"/>
    </location>
</feature>
<evidence type="ECO:0000259" key="4">
    <source>
        <dbReference type="Pfam" id="PF07967"/>
    </source>
</evidence>
<protein>
    <recommendedName>
        <fullName evidence="4">C3HC-type domain-containing protein</fullName>
    </recommendedName>
</protein>
<gene>
    <name evidence="5" type="ORF">MONBRDRAFT_9073</name>
</gene>
<name>A9V203_MONBE</name>
<evidence type="ECO:0000313" key="5">
    <source>
        <dbReference type="EMBL" id="EDQ88656.1"/>
    </source>
</evidence>
<evidence type="ECO:0000256" key="2">
    <source>
        <dbReference type="ARBA" id="ARBA00023242"/>
    </source>
</evidence>
<evidence type="ECO:0000256" key="1">
    <source>
        <dbReference type="ARBA" id="ARBA00004123"/>
    </source>
</evidence>
<accession>A9V203</accession>
<dbReference type="PANTHER" id="PTHR15835:SF6">
    <property type="entry name" value="ZINC FINGER C3HC-TYPE PROTEIN 1"/>
    <property type="match status" value="1"/>
</dbReference>
<feature type="region of interest" description="Disordered" evidence="3">
    <location>
        <begin position="449"/>
        <end position="480"/>
    </location>
</feature>
<feature type="region of interest" description="Disordered" evidence="3">
    <location>
        <begin position="926"/>
        <end position="1007"/>
    </location>
</feature>
<dbReference type="Pfam" id="PF07967">
    <property type="entry name" value="zf-C3HC"/>
    <property type="match status" value="1"/>
</dbReference>
<dbReference type="PANTHER" id="PTHR15835">
    <property type="entry name" value="NUCLEAR-INTERACTING PARTNER OF ALK"/>
    <property type="match status" value="1"/>
</dbReference>
<feature type="compositionally biased region" description="Polar residues" evidence="3">
    <location>
        <begin position="291"/>
        <end position="307"/>
    </location>
</feature>
<dbReference type="InParanoid" id="A9V203"/>